<dbReference type="Gene3D" id="3.40.50.2300">
    <property type="match status" value="1"/>
</dbReference>
<proteinExistence type="predicted"/>
<sequence>MVVDDEALIRQGLLARLEFLGFSFEQVQEAGGGTEALKILEESPVDICIVDIQMPDLDGLTFIERAKKHGGVNTQFILLSGYAEFSYAERAISLGVSDYLLKPLANEELSRAINKAMGQLEEVARRRAMDSSRKRLARTQQDFWLEREINVLLNEKNAWDNRNRYPQLQERYPELLCAGEQILMLGILNIEADSYCQGSFEREDAELLRFSVRNVFSELVSCGVKLIVDNLTNMEQMYLIFIGEDAMSLREDAERIFARIYTLFEKKLDVFLSMGVSSCRKNLDVNARREAEEALKWRSAQDRLNLCFHADRKMLEVKNFPTAELNLLGALMERGDLEGMRRSVGRIFAEQHQSRYSAQFIHMILGRILNMTLLAFPTREGREERLEELMSGFALADETTEPQELAERLYALLLGYIGQEFQEAHTEDKIKLAIQYMQQNFERNIAITELAGRYGMSPNYFSTMFKRETNQSAIAYLTNLRVQKAVWYLENTEESVVDISQKVGYEDSQYFFRVFKKIMGMTPLMYRKEYRKNASERNDREKDNG</sequence>
<feature type="domain" description="HTH araC/xylS-type" evidence="7">
    <location>
        <begin position="431"/>
        <end position="529"/>
    </location>
</feature>
<dbReference type="GO" id="GO:0003700">
    <property type="term" value="F:DNA-binding transcription factor activity"/>
    <property type="evidence" value="ECO:0007669"/>
    <property type="project" value="InterPro"/>
</dbReference>
<evidence type="ECO:0000256" key="2">
    <source>
        <dbReference type="ARBA" id="ARBA00023015"/>
    </source>
</evidence>
<keyword evidence="4" id="KW-0804">Transcription</keyword>
<dbReference type="SMART" id="SM00342">
    <property type="entry name" value="HTH_ARAC"/>
    <property type="match status" value="1"/>
</dbReference>
<dbReference type="InterPro" id="IPR018062">
    <property type="entry name" value="HTH_AraC-typ_CS"/>
</dbReference>
<evidence type="ECO:0000256" key="4">
    <source>
        <dbReference type="ARBA" id="ARBA00023163"/>
    </source>
</evidence>
<evidence type="ECO:0000259" key="7">
    <source>
        <dbReference type="PROSITE" id="PS01124"/>
    </source>
</evidence>
<evidence type="ECO:0000256" key="3">
    <source>
        <dbReference type="ARBA" id="ARBA00023125"/>
    </source>
</evidence>
<dbReference type="SMART" id="SM00448">
    <property type="entry name" value="REC"/>
    <property type="match status" value="1"/>
</dbReference>
<comment type="function">
    <text evidence="5">May play the central regulatory role in sporulation. It may be an element of the effector pathway responsible for the activation of sporulation genes in response to nutritional stress. Spo0A may act in concert with spo0H (a sigma factor) to control the expression of some genes that are critical to the sporulation process.</text>
</comment>
<evidence type="ECO:0000256" key="5">
    <source>
        <dbReference type="ARBA" id="ARBA00024867"/>
    </source>
</evidence>
<keyword evidence="3" id="KW-0238">DNA-binding</keyword>
<dbReference type="PROSITE" id="PS00041">
    <property type="entry name" value="HTH_ARAC_FAMILY_1"/>
    <property type="match status" value="1"/>
</dbReference>
<dbReference type="SUPFAM" id="SSF46689">
    <property type="entry name" value="Homeodomain-like"/>
    <property type="match status" value="2"/>
</dbReference>
<keyword evidence="10" id="KW-1185">Reference proteome</keyword>
<dbReference type="PROSITE" id="PS01124">
    <property type="entry name" value="HTH_ARAC_FAMILY_2"/>
    <property type="match status" value="1"/>
</dbReference>
<gene>
    <name evidence="9" type="ORF">AMURIS_02078</name>
</gene>
<dbReference type="AlphaFoldDB" id="A0A2K4ZFW7"/>
<dbReference type="Gene3D" id="1.10.10.60">
    <property type="entry name" value="Homeodomain-like"/>
    <property type="match status" value="2"/>
</dbReference>
<dbReference type="InterPro" id="IPR020449">
    <property type="entry name" value="Tscrpt_reg_AraC-type_HTH"/>
</dbReference>
<dbReference type="Proteomes" id="UP000236311">
    <property type="component" value="Unassembled WGS sequence"/>
</dbReference>
<dbReference type="GO" id="GO:0000160">
    <property type="term" value="P:phosphorelay signal transduction system"/>
    <property type="evidence" value="ECO:0007669"/>
    <property type="project" value="InterPro"/>
</dbReference>
<evidence type="ECO:0000256" key="6">
    <source>
        <dbReference type="PROSITE-ProRule" id="PRU00169"/>
    </source>
</evidence>
<protein>
    <recommendedName>
        <fullName evidence="1">Stage 0 sporulation protein A homolog</fullName>
    </recommendedName>
</protein>
<keyword evidence="6" id="KW-0597">Phosphoprotein</keyword>
<dbReference type="PANTHER" id="PTHR43280">
    <property type="entry name" value="ARAC-FAMILY TRANSCRIPTIONAL REGULATOR"/>
    <property type="match status" value="1"/>
</dbReference>
<dbReference type="InterPro" id="IPR018060">
    <property type="entry name" value="HTH_AraC"/>
</dbReference>
<accession>A0A2K4ZFW7</accession>
<feature type="domain" description="Response regulatory" evidence="8">
    <location>
        <begin position="1"/>
        <end position="117"/>
    </location>
</feature>
<dbReference type="InterPro" id="IPR009057">
    <property type="entry name" value="Homeodomain-like_sf"/>
</dbReference>
<evidence type="ECO:0000259" key="8">
    <source>
        <dbReference type="PROSITE" id="PS50110"/>
    </source>
</evidence>
<dbReference type="GO" id="GO:0043565">
    <property type="term" value="F:sequence-specific DNA binding"/>
    <property type="evidence" value="ECO:0007669"/>
    <property type="project" value="InterPro"/>
</dbReference>
<keyword evidence="2" id="KW-0805">Transcription regulation</keyword>
<evidence type="ECO:0000313" key="9">
    <source>
        <dbReference type="EMBL" id="SOY29363.1"/>
    </source>
</evidence>
<dbReference type="EMBL" id="OFSM01000009">
    <property type="protein sequence ID" value="SOY29363.1"/>
    <property type="molecule type" value="Genomic_DNA"/>
</dbReference>
<dbReference type="PANTHER" id="PTHR43280:SF30">
    <property type="entry name" value="MMSAB OPERON REGULATORY PROTEIN"/>
    <property type="match status" value="1"/>
</dbReference>
<dbReference type="PROSITE" id="PS50110">
    <property type="entry name" value="RESPONSE_REGULATORY"/>
    <property type="match status" value="1"/>
</dbReference>
<dbReference type="InterPro" id="IPR011006">
    <property type="entry name" value="CheY-like_superfamily"/>
</dbReference>
<dbReference type="InterPro" id="IPR001789">
    <property type="entry name" value="Sig_transdc_resp-reg_receiver"/>
</dbReference>
<reference evidence="9 10" key="1">
    <citation type="submission" date="2018-01" db="EMBL/GenBank/DDBJ databases">
        <authorList>
            <person name="Gaut B.S."/>
            <person name="Morton B.R."/>
            <person name="Clegg M.T."/>
            <person name="Duvall M.R."/>
        </authorList>
    </citation>
    <scope>NUCLEOTIDE SEQUENCE [LARGE SCALE GENOMIC DNA]</scope>
    <source>
        <strain evidence="9">GP69</strain>
    </source>
</reference>
<dbReference type="SUPFAM" id="SSF52172">
    <property type="entry name" value="CheY-like"/>
    <property type="match status" value="1"/>
</dbReference>
<dbReference type="CDD" id="cd17536">
    <property type="entry name" value="REC_YesN-like"/>
    <property type="match status" value="1"/>
</dbReference>
<evidence type="ECO:0000313" key="10">
    <source>
        <dbReference type="Proteomes" id="UP000236311"/>
    </source>
</evidence>
<organism evidence="9 10">
    <name type="scientific">Acetatifactor muris</name>
    <dbReference type="NCBI Taxonomy" id="879566"/>
    <lineage>
        <taxon>Bacteria</taxon>
        <taxon>Bacillati</taxon>
        <taxon>Bacillota</taxon>
        <taxon>Clostridia</taxon>
        <taxon>Lachnospirales</taxon>
        <taxon>Lachnospiraceae</taxon>
        <taxon>Acetatifactor</taxon>
    </lineage>
</organism>
<name>A0A2K4ZFW7_9FIRM</name>
<dbReference type="Pfam" id="PF00072">
    <property type="entry name" value="Response_reg"/>
    <property type="match status" value="1"/>
</dbReference>
<feature type="modified residue" description="4-aspartylphosphate" evidence="6">
    <location>
        <position position="51"/>
    </location>
</feature>
<dbReference type="Pfam" id="PF12833">
    <property type="entry name" value="HTH_18"/>
    <property type="match status" value="1"/>
</dbReference>
<dbReference type="PRINTS" id="PR00032">
    <property type="entry name" value="HTHARAC"/>
</dbReference>
<evidence type="ECO:0000256" key="1">
    <source>
        <dbReference type="ARBA" id="ARBA00018672"/>
    </source>
</evidence>